<comment type="subcellular location">
    <subcellularLocation>
        <location evidence="1">Cell membrane</location>
        <topology evidence="1">Multi-pass membrane protein</topology>
    </subcellularLocation>
</comment>
<gene>
    <name evidence="7" type="ORF">C1872_09690</name>
</gene>
<feature type="transmembrane region" description="Helical" evidence="6">
    <location>
        <begin position="101"/>
        <end position="121"/>
    </location>
</feature>
<feature type="transmembrane region" description="Helical" evidence="6">
    <location>
        <begin position="399"/>
        <end position="421"/>
    </location>
</feature>
<feature type="transmembrane region" description="Helical" evidence="6">
    <location>
        <begin position="191"/>
        <end position="210"/>
    </location>
</feature>
<feature type="transmembrane region" description="Helical" evidence="6">
    <location>
        <begin position="369"/>
        <end position="393"/>
    </location>
</feature>
<dbReference type="Proteomes" id="UP000253752">
    <property type="component" value="Unassembled WGS sequence"/>
</dbReference>
<protein>
    <recommendedName>
        <fullName evidence="9">Polysaccharide biosynthesis protein</fullName>
    </recommendedName>
</protein>
<evidence type="ECO:0000256" key="5">
    <source>
        <dbReference type="ARBA" id="ARBA00023136"/>
    </source>
</evidence>
<dbReference type="PANTHER" id="PTHR30250">
    <property type="entry name" value="PST FAMILY PREDICTED COLANIC ACID TRANSPORTER"/>
    <property type="match status" value="1"/>
</dbReference>
<keyword evidence="2" id="KW-1003">Cell membrane</keyword>
<feature type="transmembrane region" description="Helical" evidence="6">
    <location>
        <begin position="20"/>
        <end position="42"/>
    </location>
</feature>
<accession>A0A369MT14</accession>
<organism evidence="7 8">
    <name type="scientific">Eggerthella lenta</name>
    <name type="common">Eubacterium lentum</name>
    <dbReference type="NCBI Taxonomy" id="84112"/>
    <lineage>
        <taxon>Bacteria</taxon>
        <taxon>Bacillati</taxon>
        <taxon>Actinomycetota</taxon>
        <taxon>Coriobacteriia</taxon>
        <taxon>Eggerthellales</taxon>
        <taxon>Eggerthellaceae</taxon>
        <taxon>Eggerthella</taxon>
    </lineage>
</organism>
<evidence type="ECO:0000256" key="4">
    <source>
        <dbReference type="ARBA" id="ARBA00022989"/>
    </source>
</evidence>
<feature type="transmembrane region" description="Helical" evidence="6">
    <location>
        <begin position="62"/>
        <end position="80"/>
    </location>
</feature>
<dbReference type="Pfam" id="PF01943">
    <property type="entry name" value="Polysacc_synt"/>
    <property type="match status" value="1"/>
</dbReference>
<feature type="transmembrane region" description="Helical" evidence="6">
    <location>
        <begin position="127"/>
        <end position="146"/>
    </location>
</feature>
<feature type="transmembrane region" description="Helical" evidence="6">
    <location>
        <begin position="258"/>
        <end position="279"/>
    </location>
</feature>
<evidence type="ECO:0000256" key="3">
    <source>
        <dbReference type="ARBA" id="ARBA00022692"/>
    </source>
</evidence>
<dbReference type="AlphaFoldDB" id="A0A369MT14"/>
<evidence type="ECO:0000256" key="1">
    <source>
        <dbReference type="ARBA" id="ARBA00004651"/>
    </source>
</evidence>
<dbReference type="GO" id="GO:0005886">
    <property type="term" value="C:plasma membrane"/>
    <property type="evidence" value="ECO:0007669"/>
    <property type="project" value="UniProtKB-SubCell"/>
</dbReference>
<feature type="transmembrane region" description="Helical" evidence="6">
    <location>
        <begin position="338"/>
        <end position="357"/>
    </location>
</feature>
<keyword evidence="5 6" id="KW-0472">Membrane</keyword>
<dbReference type="PANTHER" id="PTHR30250:SF11">
    <property type="entry name" value="O-ANTIGEN TRANSPORTER-RELATED"/>
    <property type="match status" value="1"/>
</dbReference>
<evidence type="ECO:0000313" key="8">
    <source>
        <dbReference type="Proteomes" id="UP000253752"/>
    </source>
</evidence>
<evidence type="ECO:0000256" key="2">
    <source>
        <dbReference type="ARBA" id="ARBA00022475"/>
    </source>
</evidence>
<evidence type="ECO:0000313" key="7">
    <source>
        <dbReference type="EMBL" id="RDB78746.1"/>
    </source>
</evidence>
<evidence type="ECO:0008006" key="9">
    <source>
        <dbReference type="Google" id="ProtNLM"/>
    </source>
</evidence>
<feature type="transmembrane region" description="Helical" evidence="6">
    <location>
        <begin position="231"/>
        <end position="252"/>
    </location>
</feature>
<evidence type="ECO:0000256" key="6">
    <source>
        <dbReference type="SAM" id="Phobius"/>
    </source>
</evidence>
<proteinExistence type="predicted"/>
<dbReference type="InterPro" id="IPR002797">
    <property type="entry name" value="Polysacc_synth"/>
</dbReference>
<feature type="transmembrane region" description="Helical" evidence="6">
    <location>
        <begin position="158"/>
        <end position="179"/>
    </location>
</feature>
<keyword evidence="4 6" id="KW-1133">Transmembrane helix</keyword>
<reference evidence="7 8" key="1">
    <citation type="journal article" date="2018" name="Elife">
        <title>Discovery and characterization of a prevalent human gut bacterial enzyme sufficient for the inactivation of a family of plant toxins.</title>
        <authorList>
            <person name="Koppel N."/>
            <person name="Bisanz J.E."/>
            <person name="Pandelia M.E."/>
            <person name="Turnbaugh P.J."/>
            <person name="Balskus E.P."/>
        </authorList>
    </citation>
    <scope>NUCLEOTIDE SEQUENCE [LARGE SCALE GENOMIC DNA]</scope>
    <source>
        <strain evidence="7 8">MR1 #12</strain>
    </source>
</reference>
<name>A0A369MT14_EGGLN</name>
<keyword evidence="3 6" id="KW-0812">Transmembrane</keyword>
<sequence length="433" mass="46011">MTVALKEIKGAACRLRETGFFNIVGAGVLNKIVSFASGVILIRVLSKGDYGAYSYALNIINYFVLFNGLGTSACVVQLCVERGEAGGRAEIAYQAASAMGVMWDIALTIAIVAAAIFLPLPVEGANVLLLFLAPFPIFSLIMDFQLQRLRSMFMNGEYALATNMNTLSLALFSVGGAVFGSSAGLSMGRSIAMAVSSLVARLAYQVKVYVRPPRVEHVVIFDILKMSITVCLTNAIAQLLILIGTTLVGYLTGDQVAVASYAAAATIPIALMFLPSMVVTYVTPYFIQNVHNRVWVLQKWIVCMMGVGVVVSFASVTCIAGSSWIIPFVFGEQYISSIPSFQVLMVAFAVGSTFRTVSGNILAAHRRYGFNFVSNIVSLIVALVSTGVLVPLLGIVGAAVGYMIAMLIGSVFSIIGIVLFAGKPLVPGILDSI</sequence>
<dbReference type="InterPro" id="IPR050833">
    <property type="entry name" value="Poly_Biosynth_Transport"/>
</dbReference>
<comment type="caution">
    <text evidence="7">The sequence shown here is derived from an EMBL/GenBank/DDBJ whole genome shotgun (WGS) entry which is preliminary data.</text>
</comment>
<feature type="transmembrane region" description="Helical" evidence="6">
    <location>
        <begin position="300"/>
        <end position="326"/>
    </location>
</feature>
<dbReference type="RefSeq" id="WP_114516512.1">
    <property type="nucleotide sequence ID" value="NZ_CP089333.1"/>
</dbReference>
<dbReference type="EMBL" id="PPTX01000014">
    <property type="protein sequence ID" value="RDB78746.1"/>
    <property type="molecule type" value="Genomic_DNA"/>
</dbReference>